<dbReference type="Pfam" id="PF14559">
    <property type="entry name" value="TPR_19"/>
    <property type="match status" value="1"/>
</dbReference>
<dbReference type="KEGG" id="sgn:SGRA_1861"/>
<sequence length="607" mass="70665">MYKYLFLALFISAISPTFGQSFNNAQKARLCLQYYRNGEFEKAAACFEELHNKDRSHDYYYERYLSALFELEDYKTAEKVIKRAIKASPEKLERRVDYGRLYARQQKMEKAEKEYKRAIKELTGNQIQISRLANAFQKQDRHAEMVATYEKGEKLLGQPGIFAYQRGNAHRLAGNAEEMVKAYLDAIEAVPGRLTNIQAFLQRYLPEMTGSYDALKTELFRRSQKDANNSLYPEMLVWVYVQEEDFESALVQARALDLRLQENGSRVYKLAQMALNEEQYQAALDAFAYIVEEKGKTSIYYINAKEQILYTKRKQLSKGFAYTEEQLRTLEGEYKAFLKEFGQNAGTYGIMKQLAELEALYLNDLDQAIQILKVAVEMPRLDRKRLAEAKIQLGDYFLMNQEVWEASLLYSQVDKDQKDSPLGEKARYKNAKLSYYKGDFEWAQDQLEILKGATSELISNDAIDVSVFIMEHYNLDTTANSMRLFAQAELKIFQHRFEEAFSQMDSIKLLYKGHGLEDDIHFARAKVFLQKLDYSKALSELEQIVANYPEGILVDNALFQMAQIYEERLNQPEKAMPLYEQILMEHMGSYFTVEARKRFRKLRGDGV</sequence>
<keyword evidence="4" id="KW-1185">Reference proteome</keyword>
<dbReference type="HOGENOM" id="CLU_031878_0_0_10"/>
<dbReference type="Proteomes" id="UP000007519">
    <property type="component" value="Chromosome"/>
</dbReference>
<dbReference type="EMBL" id="CP002831">
    <property type="protein sequence ID" value="AFC24595.1"/>
    <property type="molecule type" value="Genomic_DNA"/>
</dbReference>
<dbReference type="SUPFAM" id="SSF48452">
    <property type="entry name" value="TPR-like"/>
    <property type="match status" value="2"/>
</dbReference>
<dbReference type="Pfam" id="PF13174">
    <property type="entry name" value="TPR_6"/>
    <property type="match status" value="1"/>
</dbReference>
<keyword evidence="2" id="KW-0732">Signal</keyword>
<name>H6L0Q9_SAPGL</name>
<evidence type="ECO:0000256" key="1">
    <source>
        <dbReference type="SAM" id="Coils"/>
    </source>
</evidence>
<feature type="chain" id="PRO_5003604538" evidence="2">
    <location>
        <begin position="20"/>
        <end position="607"/>
    </location>
</feature>
<dbReference type="OrthoDB" id="9763354at2"/>
<dbReference type="STRING" id="984262.SGRA_1861"/>
<dbReference type="RefSeq" id="WP_015692220.1">
    <property type="nucleotide sequence ID" value="NC_016940.1"/>
</dbReference>
<organism evidence="3 4">
    <name type="scientific">Saprospira grandis (strain Lewin)</name>
    <dbReference type="NCBI Taxonomy" id="984262"/>
    <lineage>
        <taxon>Bacteria</taxon>
        <taxon>Pseudomonadati</taxon>
        <taxon>Bacteroidota</taxon>
        <taxon>Saprospiria</taxon>
        <taxon>Saprospirales</taxon>
        <taxon>Saprospiraceae</taxon>
        <taxon>Saprospira</taxon>
    </lineage>
</organism>
<evidence type="ECO:0000313" key="3">
    <source>
        <dbReference type="EMBL" id="AFC24595.1"/>
    </source>
</evidence>
<protein>
    <submittedName>
        <fullName evidence="3">TPR repeat-containing protein</fullName>
    </submittedName>
</protein>
<dbReference type="eggNOG" id="COG1729">
    <property type="taxonomic scope" value="Bacteria"/>
</dbReference>
<dbReference type="eggNOG" id="COG0457">
    <property type="taxonomic scope" value="Bacteria"/>
</dbReference>
<keyword evidence="1" id="KW-0175">Coiled coil</keyword>
<dbReference type="InterPro" id="IPR011990">
    <property type="entry name" value="TPR-like_helical_dom_sf"/>
</dbReference>
<dbReference type="AlphaFoldDB" id="H6L0Q9"/>
<evidence type="ECO:0000313" key="4">
    <source>
        <dbReference type="Proteomes" id="UP000007519"/>
    </source>
</evidence>
<proteinExistence type="predicted"/>
<evidence type="ECO:0000256" key="2">
    <source>
        <dbReference type="SAM" id="SignalP"/>
    </source>
</evidence>
<feature type="coiled-coil region" evidence="1">
    <location>
        <begin position="101"/>
        <end position="128"/>
    </location>
</feature>
<reference evidence="3 4" key="1">
    <citation type="journal article" date="2012" name="Stand. Genomic Sci.">
        <title>Complete genome sequencing and analysis of Saprospira grandis str. Lewin, a predatory marine bacterium.</title>
        <authorList>
            <person name="Saw J.H."/>
            <person name="Yuryev A."/>
            <person name="Kanbe M."/>
            <person name="Hou S."/>
            <person name="Young A.G."/>
            <person name="Aizawa S."/>
            <person name="Alam M."/>
        </authorList>
    </citation>
    <scope>NUCLEOTIDE SEQUENCE [LARGE SCALE GENOMIC DNA]</scope>
    <source>
        <strain evidence="3 4">Lewin</strain>
    </source>
</reference>
<dbReference type="Gene3D" id="1.25.40.10">
    <property type="entry name" value="Tetratricopeptide repeat domain"/>
    <property type="match status" value="2"/>
</dbReference>
<dbReference type="InterPro" id="IPR019734">
    <property type="entry name" value="TPR_rpt"/>
</dbReference>
<gene>
    <name evidence="3" type="ordered locus">SGRA_1861</name>
</gene>
<feature type="signal peptide" evidence="2">
    <location>
        <begin position="1"/>
        <end position="19"/>
    </location>
</feature>
<accession>H6L0Q9</accession>